<evidence type="ECO:0000313" key="6">
    <source>
        <dbReference type="Proteomes" id="UP000178869"/>
    </source>
</evidence>
<dbReference type="InterPro" id="IPR036390">
    <property type="entry name" value="WH_DNA-bd_sf"/>
</dbReference>
<evidence type="ECO:0000256" key="2">
    <source>
        <dbReference type="ARBA" id="ARBA00023163"/>
    </source>
</evidence>
<accession>A0A1G2PCK7</accession>
<dbReference type="AlphaFoldDB" id="A0A1G2PCK7"/>
<dbReference type="SUPFAM" id="SSF46785">
    <property type="entry name" value="Winged helix' DNA-binding domain"/>
    <property type="match status" value="1"/>
</dbReference>
<comment type="caution">
    <text evidence="5">The sequence shown here is derived from an EMBL/GenBank/DDBJ whole genome shotgun (WGS) entry which is preliminary data.</text>
</comment>
<protein>
    <recommendedName>
        <fullName evidence="4">HTH deoR-type domain-containing protein</fullName>
    </recommendedName>
</protein>
<proteinExistence type="predicted"/>
<dbReference type="InterPro" id="IPR001034">
    <property type="entry name" value="DeoR_HTH"/>
</dbReference>
<keyword evidence="2" id="KW-0804">Transcription</keyword>
<gene>
    <name evidence="5" type="ORF">A2828_01070</name>
</gene>
<reference evidence="5 6" key="1">
    <citation type="journal article" date="2016" name="Nat. Commun.">
        <title>Thousands of microbial genomes shed light on interconnected biogeochemical processes in an aquifer system.</title>
        <authorList>
            <person name="Anantharaman K."/>
            <person name="Brown C.T."/>
            <person name="Hug L.A."/>
            <person name="Sharon I."/>
            <person name="Castelle C.J."/>
            <person name="Probst A.J."/>
            <person name="Thomas B.C."/>
            <person name="Singh A."/>
            <person name="Wilkins M.J."/>
            <person name="Karaoz U."/>
            <person name="Brodie E.L."/>
            <person name="Williams K.H."/>
            <person name="Hubbard S.S."/>
            <person name="Banfield J.F."/>
        </authorList>
    </citation>
    <scope>NUCLEOTIDE SEQUENCE [LARGE SCALE GENOMIC DNA]</scope>
</reference>
<evidence type="ECO:0000313" key="5">
    <source>
        <dbReference type="EMBL" id="OHA46064.1"/>
    </source>
</evidence>
<organism evidence="5 6">
    <name type="scientific">Candidatus Terrybacteria bacterium RIFCSPHIGHO2_01_FULL_43_35</name>
    <dbReference type="NCBI Taxonomy" id="1802361"/>
    <lineage>
        <taxon>Bacteria</taxon>
        <taxon>Candidatus Terryibacteriota</taxon>
    </lineage>
</organism>
<name>A0A1G2PCK7_9BACT</name>
<evidence type="ECO:0000256" key="1">
    <source>
        <dbReference type="ARBA" id="ARBA00023015"/>
    </source>
</evidence>
<dbReference type="Proteomes" id="UP000178869">
    <property type="component" value="Unassembled WGS sequence"/>
</dbReference>
<keyword evidence="1" id="KW-0805">Transcription regulation</keyword>
<feature type="compositionally biased region" description="Basic and acidic residues" evidence="3">
    <location>
        <begin position="141"/>
        <end position="175"/>
    </location>
</feature>
<dbReference type="GO" id="GO:0003700">
    <property type="term" value="F:DNA-binding transcription factor activity"/>
    <property type="evidence" value="ECO:0007669"/>
    <property type="project" value="InterPro"/>
</dbReference>
<feature type="domain" description="HTH deoR-type" evidence="4">
    <location>
        <begin position="238"/>
        <end position="284"/>
    </location>
</feature>
<evidence type="ECO:0000259" key="4">
    <source>
        <dbReference type="Pfam" id="PF08220"/>
    </source>
</evidence>
<dbReference type="Pfam" id="PF08220">
    <property type="entry name" value="HTH_DeoR"/>
    <property type="match status" value="1"/>
</dbReference>
<sequence>MNHNNQDGISVNSSKIQTQQRFLDIASGVMAIADRLPPYEESITRRLRDKSAEIVDNGFFYLSVSEYKPVREHARISEFLAKFNSLAGLLALVASRNTFEETNVRIITENINFLVKEMSRILNYRDDVSDGAPILSSPVEDPERMRRTEDPERMRRTEDPERMRRTEDPERMRRTEDPERILRTANQIPLAQTVAVRGSEPLSVGGKVATDEPVSVVWKSGGIATKGWGFSEGLLPDRQRHIFILMREQKQATLKDICKLFPNLSEKTVRNDLNVLCERRLIQRLGVAPRSYYVTA</sequence>
<dbReference type="EMBL" id="MHSR01000022">
    <property type="protein sequence ID" value="OHA46064.1"/>
    <property type="molecule type" value="Genomic_DNA"/>
</dbReference>
<feature type="region of interest" description="Disordered" evidence="3">
    <location>
        <begin position="132"/>
        <end position="175"/>
    </location>
</feature>
<evidence type="ECO:0000256" key="3">
    <source>
        <dbReference type="SAM" id="MobiDB-lite"/>
    </source>
</evidence>